<accession>A0A1C5HQ71</accession>
<organism evidence="2 3">
    <name type="scientific">Micromonospora echinaurantiaca</name>
    <dbReference type="NCBI Taxonomy" id="47857"/>
    <lineage>
        <taxon>Bacteria</taxon>
        <taxon>Bacillati</taxon>
        <taxon>Actinomycetota</taxon>
        <taxon>Actinomycetes</taxon>
        <taxon>Micromonosporales</taxon>
        <taxon>Micromonosporaceae</taxon>
        <taxon>Micromonospora</taxon>
    </lineage>
</organism>
<dbReference type="AlphaFoldDB" id="A0A1C5HQ71"/>
<evidence type="ECO:0000313" key="3">
    <source>
        <dbReference type="Proteomes" id="UP000198217"/>
    </source>
</evidence>
<dbReference type="RefSeq" id="WP_088993514.1">
    <property type="nucleotide sequence ID" value="NZ_LT607750.1"/>
</dbReference>
<dbReference type="Proteomes" id="UP000198217">
    <property type="component" value="Chromosome I"/>
</dbReference>
<gene>
    <name evidence="2" type="ORF">GA0070609_1970</name>
</gene>
<reference evidence="2 3" key="1">
    <citation type="submission" date="2016-06" db="EMBL/GenBank/DDBJ databases">
        <authorList>
            <person name="Kjaerup R.B."/>
            <person name="Dalgaard T.S."/>
            <person name="Juul-Madsen H.R."/>
        </authorList>
    </citation>
    <scope>NUCLEOTIDE SEQUENCE [LARGE SCALE GENOMIC DNA]</scope>
    <source>
        <strain evidence="2 3">DSM 43904</strain>
    </source>
</reference>
<sequence>MTELLLSIQPRPSTPAERVDGLAGQLADDLRTVPGLRIAHAQSAADGHGKSQQAWELGMLAVGGLFSAASLRALAYVAVAYADRVKARSITLRSGDNELVITGSTRVDARLVTELTQLIGGTPAGTAELPAQAGTAELPAQPERRPVAGQHGGGGAGS</sequence>
<proteinExistence type="predicted"/>
<protein>
    <submittedName>
        <fullName evidence="2">Uncharacterized protein</fullName>
    </submittedName>
</protein>
<dbReference type="EMBL" id="LT607750">
    <property type="protein sequence ID" value="SCG47741.1"/>
    <property type="molecule type" value="Genomic_DNA"/>
</dbReference>
<feature type="region of interest" description="Disordered" evidence="1">
    <location>
        <begin position="123"/>
        <end position="158"/>
    </location>
</feature>
<evidence type="ECO:0000313" key="2">
    <source>
        <dbReference type="EMBL" id="SCG47741.1"/>
    </source>
</evidence>
<keyword evidence="3" id="KW-1185">Reference proteome</keyword>
<evidence type="ECO:0000256" key="1">
    <source>
        <dbReference type="SAM" id="MobiDB-lite"/>
    </source>
</evidence>
<name>A0A1C5HQ71_9ACTN</name>